<evidence type="ECO:0000256" key="8">
    <source>
        <dbReference type="ARBA" id="ARBA00023128"/>
    </source>
</evidence>
<dbReference type="InterPro" id="IPR018108">
    <property type="entry name" value="MCP_transmembrane"/>
</dbReference>
<feature type="repeat" description="Solcar" evidence="10">
    <location>
        <begin position="35"/>
        <end position="115"/>
    </location>
</feature>
<keyword evidence="3 11" id="KW-0813">Transport</keyword>
<evidence type="ECO:0000313" key="12">
    <source>
        <dbReference type="EMBL" id="JAS48355.1"/>
    </source>
</evidence>
<name>A0A1B6FDT9_9HEMI</name>
<protein>
    <recommendedName>
        <fullName evidence="13">Mitochondrial carrier protein</fullName>
    </recommendedName>
</protein>
<dbReference type="PANTHER" id="PTHR46131:SF1">
    <property type="entry name" value="SD08549P"/>
    <property type="match status" value="1"/>
</dbReference>
<comment type="similarity">
    <text evidence="2 11">Belongs to the mitochondrial carrier (TC 2.A.29) family.</text>
</comment>
<evidence type="ECO:0000256" key="4">
    <source>
        <dbReference type="ARBA" id="ARBA00022692"/>
    </source>
</evidence>
<evidence type="ECO:0000256" key="11">
    <source>
        <dbReference type="RuleBase" id="RU000488"/>
    </source>
</evidence>
<evidence type="ECO:0000256" key="10">
    <source>
        <dbReference type="PROSITE-ProRule" id="PRU00282"/>
    </source>
</evidence>
<organism evidence="12">
    <name type="scientific">Cuerna arida</name>
    <dbReference type="NCBI Taxonomy" id="1464854"/>
    <lineage>
        <taxon>Eukaryota</taxon>
        <taxon>Metazoa</taxon>
        <taxon>Ecdysozoa</taxon>
        <taxon>Arthropoda</taxon>
        <taxon>Hexapoda</taxon>
        <taxon>Insecta</taxon>
        <taxon>Pterygota</taxon>
        <taxon>Neoptera</taxon>
        <taxon>Paraneoptera</taxon>
        <taxon>Hemiptera</taxon>
        <taxon>Auchenorrhyncha</taxon>
        <taxon>Membracoidea</taxon>
        <taxon>Cicadellidae</taxon>
        <taxon>Cicadellinae</taxon>
        <taxon>Proconiini</taxon>
        <taxon>Cuerna</taxon>
    </lineage>
</organism>
<dbReference type="Pfam" id="PF00153">
    <property type="entry name" value="Mito_carr"/>
    <property type="match status" value="3"/>
</dbReference>
<feature type="repeat" description="Solcar" evidence="10">
    <location>
        <begin position="216"/>
        <end position="303"/>
    </location>
</feature>
<proteinExistence type="inferred from homology"/>
<dbReference type="EMBL" id="GECZ01021414">
    <property type="protein sequence ID" value="JAS48355.1"/>
    <property type="molecule type" value="Transcribed_RNA"/>
</dbReference>
<evidence type="ECO:0000256" key="3">
    <source>
        <dbReference type="ARBA" id="ARBA00022448"/>
    </source>
</evidence>
<dbReference type="AlphaFoldDB" id="A0A1B6FDT9"/>
<keyword evidence="8" id="KW-0496">Mitochondrion</keyword>
<keyword evidence="9 10" id="KW-0472">Membrane</keyword>
<feature type="repeat" description="Solcar" evidence="10">
    <location>
        <begin position="122"/>
        <end position="207"/>
    </location>
</feature>
<evidence type="ECO:0000256" key="9">
    <source>
        <dbReference type="ARBA" id="ARBA00023136"/>
    </source>
</evidence>
<gene>
    <name evidence="12" type="ORF">g.10636</name>
</gene>
<evidence type="ECO:0000256" key="6">
    <source>
        <dbReference type="ARBA" id="ARBA00022792"/>
    </source>
</evidence>
<dbReference type="Gene3D" id="1.50.40.10">
    <property type="entry name" value="Mitochondrial carrier domain"/>
    <property type="match status" value="1"/>
</dbReference>
<evidence type="ECO:0000256" key="2">
    <source>
        <dbReference type="ARBA" id="ARBA00006375"/>
    </source>
</evidence>
<accession>A0A1B6FDT9</accession>
<evidence type="ECO:0000256" key="7">
    <source>
        <dbReference type="ARBA" id="ARBA00022989"/>
    </source>
</evidence>
<dbReference type="InterPro" id="IPR052465">
    <property type="entry name" value="Mito_NAD+_Carrier"/>
</dbReference>
<keyword evidence="5" id="KW-0677">Repeat</keyword>
<keyword evidence="4 10" id="KW-0812">Transmembrane</keyword>
<reference evidence="12" key="1">
    <citation type="submission" date="2015-11" db="EMBL/GenBank/DDBJ databases">
        <title>De novo transcriptome assembly of four potential Pierce s Disease insect vectors from Arizona vineyards.</title>
        <authorList>
            <person name="Tassone E.E."/>
        </authorList>
    </citation>
    <scope>NUCLEOTIDE SEQUENCE</scope>
</reference>
<evidence type="ECO:0000256" key="5">
    <source>
        <dbReference type="ARBA" id="ARBA00022737"/>
    </source>
</evidence>
<keyword evidence="7" id="KW-1133">Transmembrane helix</keyword>
<dbReference type="InterPro" id="IPR023395">
    <property type="entry name" value="MCP_dom_sf"/>
</dbReference>
<dbReference type="PANTHER" id="PTHR46131">
    <property type="entry name" value="SD08549P"/>
    <property type="match status" value="1"/>
</dbReference>
<sequence>MSSKGNLVEASSEPVAVIHALPVMSASPSQVASHHSDLDEFLCGWGAAVINIAITFPLNKVIFRQMVHNVGVHNAVQQISKEGMFYLYRGILPPLCQKSISTSLMFGIYESCCTRLIDLGMPKFMSSVIAANIAGTTEALLTPFERIQTLMQHSNFHQEFKNSQHASRVIAIQYGIKEFYRGLVPILLRNGPSNAFFFILREKADLAIPKPNSVIGTATKEFIIGAVIGAFGSTVFYPLNVIKAHMQSRLGGPRQSTWSAVNEIYYARDGSLRKFYRGVHLNYTRSFISWGVINLAYENLKKIIHNE</sequence>
<dbReference type="SUPFAM" id="SSF103506">
    <property type="entry name" value="Mitochondrial carrier"/>
    <property type="match status" value="1"/>
</dbReference>
<dbReference type="PROSITE" id="PS50920">
    <property type="entry name" value="SOLCAR"/>
    <property type="match status" value="3"/>
</dbReference>
<keyword evidence="6" id="KW-0999">Mitochondrion inner membrane</keyword>
<evidence type="ECO:0008006" key="13">
    <source>
        <dbReference type="Google" id="ProtNLM"/>
    </source>
</evidence>
<dbReference type="GO" id="GO:0051724">
    <property type="term" value="F:NAD transmembrane transporter activity"/>
    <property type="evidence" value="ECO:0007669"/>
    <property type="project" value="TreeGrafter"/>
</dbReference>
<comment type="subcellular location">
    <subcellularLocation>
        <location evidence="1">Mitochondrion inner membrane</location>
        <topology evidence="1">Multi-pass membrane protein</topology>
    </subcellularLocation>
</comment>
<dbReference type="GO" id="GO:0005743">
    <property type="term" value="C:mitochondrial inner membrane"/>
    <property type="evidence" value="ECO:0007669"/>
    <property type="project" value="UniProtKB-SubCell"/>
</dbReference>
<evidence type="ECO:0000256" key="1">
    <source>
        <dbReference type="ARBA" id="ARBA00004448"/>
    </source>
</evidence>